<gene>
    <name evidence="1" type="ORF">IAS62_001035</name>
</gene>
<reference evidence="1 2" key="1">
    <citation type="submission" date="2024-01" db="EMBL/GenBank/DDBJ databases">
        <title>Comparative genomics of Cryptococcus and Kwoniella reveals pathogenesis evolution and contrasting modes of karyotype evolution via chromosome fusion or intercentromeric recombination.</title>
        <authorList>
            <person name="Coelho M.A."/>
            <person name="David-Palma M."/>
            <person name="Shea T."/>
            <person name="Bowers K."/>
            <person name="McGinley-Smith S."/>
            <person name="Mohammad A.W."/>
            <person name="Gnirke A."/>
            <person name="Yurkov A.M."/>
            <person name="Nowrousian M."/>
            <person name="Sun S."/>
            <person name="Cuomo C.A."/>
            <person name="Heitman J."/>
        </authorList>
    </citation>
    <scope>NUCLEOTIDE SEQUENCE [LARGE SCALE GENOMIC DNA]</scope>
    <source>
        <strain evidence="1 2">7685027</strain>
    </source>
</reference>
<dbReference type="EMBL" id="CP143807">
    <property type="protein sequence ID" value="WVO19745.1"/>
    <property type="molecule type" value="Genomic_DNA"/>
</dbReference>
<keyword evidence="2" id="KW-1185">Reference proteome</keyword>
<organism evidence="1 2">
    <name type="scientific">Cryptococcus decagattii</name>
    <dbReference type="NCBI Taxonomy" id="1859122"/>
    <lineage>
        <taxon>Eukaryota</taxon>
        <taxon>Fungi</taxon>
        <taxon>Dikarya</taxon>
        <taxon>Basidiomycota</taxon>
        <taxon>Agaricomycotina</taxon>
        <taxon>Tremellomycetes</taxon>
        <taxon>Tremellales</taxon>
        <taxon>Cryptococcaceae</taxon>
        <taxon>Cryptococcus</taxon>
        <taxon>Cryptococcus gattii species complex</taxon>
    </lineage>
</organism>
<accession>A0ABZ2AMH6</accession>
<name>A0ABZ2AMH6_9TREE</name>
<evidence type="ECO:0000313" key="2">
    <source>
        <dbReference type="Proteomes" id="UP001432216"/>
    </source>
</evidence>
<protein>
    <submittedName>
        <fullName evidence="1">Uncharacterized protein</fullName>
    </submittedName>
</protein>
<evidence type="ECO:0000313" key="1">
    <source>
        <dbReference type="EMBL" id="WVO19745.1"/>
    </source>
</evidence>
<sequence length="123" mass="13779">MKWRYELQFGSSTVPIRIFACKETISFIADSFSLLSLSITRWPISPAVIPASCLQHAVTALSSRPAGLPSRNPGPVFSRVLNSLPYPTQISYQGVHRRSSILFRYTSHHISFAIITSRRPNFA</sequence>
<proteinExistence type="predicted"/>
<dbReference type="RefSeq" id="XP_064718985.1">
    <property type="nucleotide sequence ID" value="XM_064862913.1"/>
</dbReference>
<dbReference type="GeneID" id="89987810"/>
<dbReference type="Proteomes" id="UP001432216">
    <property type="component" value="Chromosome 2"/>
</dbReference>